<sequence length="64" mass="7149">MRQKTSPTTSPRIATATRTSVEPVQLQQLIKNAETAAAQYDRDEARVEGWARDSFPASDPPQNY</sequence>
<evidence type="ECO:0000313" key="2">
    <source>
        <dbReference type="EMBL" id="KHE74090.1"/>
    </source>
</evidence>
<accession>A0A0B0DBE0</accession>
<dbReference type="EMBL" id="JROM01000039">
    <property type="protein sequence ID" value="KHE74090.1"/>
    <property type="molecule type" value="Genomic_DNA"/>
</dbReference>
<dbReference type="RefSeq" id="WP_035964360.1">
    <property type="nucleotide sequence ID" value="NZ_JROM01000039.1"/>
</dbReference>
<evidence type="ECO:0000256" key="1">
    <source>
        <dbReference type="SAM" id="MobiDB-lite"/>
    </source>
</evidence>
<proteinExistence type="predicted"/>
<dbReference type="Proteomes" id="UP000030664">
    <property type="component" value="Unassembled WGS sequence"/>
</dbReference>
<reference evidence="2 3" key="1">
    <citation type="submission" date="2014-09" db="EMBL/GenBank/DDBJ databases">
        <title>High-quality draft genome sequence of Kocuria marina SO9-6, an actinobacterium isolated from a copper mine.</title>
        <authorList>
            <person name="Castro D.B."/>
            <person name="Pereira L.B."/>
            <person name="Silva M.V."/>
            <person name="Silva B.P."/>
            <person name="Zanardi B.R."/>
            <person name="Carlos C."/>
            <person name="Belgini D.R."/>
            <person name="Limache E.G."/>
            <person name="Lacerda G.V."/>
            <person name="Nery M.B."/>
            <person name="Gomes M.B."/>
            <person name="Souza S."/>
            <person name="Silva T.M."/>
            <person name="Rodrigues V.D."/>
            <person name="Paulino L.C."/>
            <person name="Vicentini R."/>
            <person name="Ferraz L.F."/>
            <person name="Ottoboni L.M."/>
        </authorList>
    </citation>
    <scope>NUCLEOTIDE SEQUENCE [LARGE SCALE GENOMIC DNA]</scope>
    <source>
        <strain evidence="2 3">SO9-6</strain>
    </source>
</reference>
<protein>
    <submittedName>
        <fullName evidence="2">Uncharacterized protein</fullName>
    </submittedName>
</protein>
<organism evidence="2 3">
    <name type="scientific">Kocuria marina</name>
    <dbReference type="NCBI Taxonomy" id="223184"/>
    <lineage>
        <taxon>Bacteria</taxon>
        <taxon>Bacillati</taxon>
        <taxon>Actinomycetota</taxon>
        <taxon>Actinomycetes</taxon>
        <taxon>Micrococcales</taxon>
        <taxon>Micrococcaceae</taxon>
        <taxon>Kocuria</taxon>
    </lineage>
</organism>
<feature type="region of interest" description="Disordered" evidence="1">
    <location>
        <begin position="1"/>
        <end position="20"/>
    </location>
</feature>
<dbReference type="AlphaFoldDB" id="A0A0B0DBE0"/>
<name>A0A0B0DBE0_9MICC</name>
<evidence type="ECO:0000313" key="3">
    <source>
        <dbReference type="Proteomes" id="UP000030664"/>
    </source>
</evidence>
<comment type="caution">
    <text evidence="2">The sequence shown here is derived from an EMBL/GenBank/DDBJ whole genome shotgun (WGS) entry which is preliminary data.</text>
</comment>
<gene>
    <name evidence="2" type="ORF">AS25_08730</name>
</gene>